<accession>A0ABV4WCH7</accession>
<organism evidence="2 3">
    <name type="scientific">Marinobacter shengliensis</name>
    <dbReference type="NCBI Taxonomy" id="1389223"/>
    <lineage>
        <taxon>Bacteria</taxon>
        <taxon>Pseudomonadati</taxon>
        <taxon>Pseudomonadota</taxon>
        <taxon>Gammaproteobacteria</taxon>
        <taxon>Pseudomonadales</taxon>
        <taxon>Marinobacteraceae</taxon>
        <taxon>Marinobacter</taxon>
    </lineage>
</organism>
<feature type="compositionally biased region" description="Basic and acidic residues" evidence="1">
    <location>
        <begin position="191"/>
        <end position="201"/>
    </location>
</feature>
<evidence type="ECO:0000256" key="1">
    <source>
        <dbReference type="SAM" id="MobiDB-lite"/>
    </source>
</evidence>
<reference evidence="2 3" key="1">
    <citation type="submission" date="2024-09" db="EMBL/GenBank/DDBJ databases">
        <title>Draft genome sequences of 6 high pH adapted Marinobacter shengliensis sp. isolated from Mariana forearc serpentinite mud volcanoes.</title>
        <authorList>
            <person name="Elkassas S."/>
            <person name="Serres M."/>
            <person name="Michael N."/>
            <person name="Amina P."/>
            <person name="Teodora Z."/>
            <person name="Julie H."/>
        </authorList>
    </citation>
    <scope>NUCLEOTIDE SEQUENCE [LARGE SCALE GENOMIC DNA]</scope>
    <source>
        <strain evidence="2 3">EB4</strain>
    </source>
</reference>
<feature type="region of interest" description="Disordered" evidence="1">
    <location>
        <begin position="170"/>
        <end position="201"/>
    </location>
</feature>
<dbReference type="Proteomes" id="UP001576762">
    <property type="component" value="Unassembled WGS sequence"/>
</dbReference>
<evidence type="ECO:0000313" key="3">
    <source>
        <dbReference type="Proteomes" id="UP001576762"/>
    </source>
</evidence>
<dbReference type="EMBL" id="JBHFLD010000034">
    <property type="protein sequence ID" value="MFB2717469.1"/>
    <property type="molecule type" value="Genomic_DNA"/>
</dbReference>
<comment type="caution">
    <text evidence="2">The sequence shown here is derived from an EMBL/GenBank/DDBJ whole genome shotgun (WGS) entry which is preliminary data.</text>
</comment>
<protein>
    <submittedName>
        <fullName evidence="2">Uncharacterized protein</fullName>
    </submittedName>
</protein>
<dbReference type="RefSeq" id="WP_374815758.1">
    <property type="nucleotide sequence ID" value="NZ_JBHFLD010000034.1"/>
</dbReference>
<keyword evidence="3" id="KW-1185">Reference proteome</keyword>
<sequence>MTKSPSEIHACLTNERIDYVGQLIARVRAENLDAVEERDNGWSIGCRAHAWVCSEILQQAEDIPWLSVVDPSLRFISKIGDVEFSFYKGMAEKPKKNIFTRAQSYPELRQTLLFDLPIPEKLVWVYAVETDLEGITTNIEFFGMSESGEVIASRTVPIFDVTANLVDVSNTESEPVDLPAASPSLPKIRKDKTSDSEEHDE</sequence>
<name>A0ABV4WCH7_9GAMM</name>
<proteinExistence type="predicted"/>
<gene>
    <name evidence="2" type="ORF">ACE05E_18480</name>
</gene>
<evidence type="ECO:0000313" key="2">
    <source>
        <dbReference type="EMBL" id="MFB2717469.1"/>
    </source>
</evidence>